<evidence type="ECO:0000313" key="6">
    <source>
        <dbReference type="Proteomes" id="UP000266340"/>
    </source>
</evidence>
<dbReference type="SMART" id="SM00354">
    <property type="entry name" value="HTH_LACI"/>
    <property type="match status" value="1"/>
</dbReference>
<organism evidence="5 6">
    <name type="scientific">Cohnella faecalis</name>
    <dbReference type="NCBI Taxonomy" id="2315694"/>
    <lineage>
        <taxon>Bacteria</taxon>
        <taxon>Bacillati</taxon>
        <taxon>Bacillota</taxon>
        <taxon>Bacilli</taxon>
        <taxon>Bacillales</taxon>
        <taxon>Paenibacillaceae</taxon>
        <taxon>Cohnella</taxon>
    </lineage>
</organism>
<sequence>MEAYSVISFRYEVQTDGYDEGRREKSGVAPITVSRVLNNPGSVASATKKKVMKAIEELNFKPNQIARSMITRRTNTIGCFCRTLRIRIFRKCFWA</sequence>
<dbReference type="EMBL" id="QXJM01000030">
    <property type="protein sequence ID" value="RIE03871.1"/>
    <property type="molecule type" value="Genomic_DNA"/>
</dbReference>
<keyword evidence="3" id="KW-0804">Transcription</keyword>
<evidence type="ECO:0000259" key="4">
    <source>
        <dbReference type="PROSITE" id="PS50932"/>
    </source>
</evidence>
<dbReference type="PANTHER" id="PTHR30146:SF109">
    <property type="entry name" value="HTH-TYPE TRANSCRIPTIONAL REGULATOR GALS"/>
    <property type="match status" value="1"/>
</dbReference>
<keyword evidence="1" id="KW-0805">Transcription regulation</keyword>
<dbReference type="SUPFAM" id="SSF47413">
    <property type="entry name" value="lambda repressor-like DNA-binding domains"/>
    <property type="match status" value="1"/>
</dbReference>
<dbReference type="AlphaFoldDB" id="A0A398CXC4"/>
<gene>
    <name evidence="5" type="ORF">D3H35_09995</name>
</gene>
<feature type="domain" description="HTH lacI-type" evidence="4">
    <location>
        <begin position="24"/>
        <end position="71"/>
    </location>
</feature>
<evidence type="ECO:0000313" key="5">
    <source>
        <dbReference type="EMBL" id="RIE03871.1"/>
    </source>
</evidence>
<comment type="caution">
    <text evidence="5">The sequence shown here is derived from an EMBL/GenBank/DDBJ whole genome shotgun (WGS) entry which is preliminary data.</text>
</comment>
<proteinExistence type="predicted"/>
<dbReference type="GO" id="GO:0000976">
    <property type="term" value="F:transcription cis-regulatory region binding"/>
    <property type="evidence" value="ECO:0007669"/>
    <property type="project" value="TreeGrafter"/>
</dbReference>
<dbReference type="Pfam" id="PF00356">
    <property type="entry name" value="LacI"/>
    <property type="match status" value="1"/>
</dbReference>
<keyword evidence="6" id="KW-1185">Reference proteome</keyword>
<dbReference type="InterPro" id="IPR000843">
    <property type="entry name" value="HTH_LacI"/>
</dbReference>
<dbReference type="Proteomes" id="UP000266340">
    <property type="component" value="Unassembled WGS sequence"/>
</dbReference>
<evidence type="ECO:0000256" key="1">
    <source>
        <dbReference type="ARBA" id="ARBA00023015"/>
    </source>
</evidence>
<accession>A0A398CXC4</accession>
<dbReference type="CDD" id="cd01392">
    <property type="entry name" value="HTH_LacI"/>
    <property type="match status" value="1"/>
</dbReference>
<evidence type="ECO:0000256" key="2">
    <source>
        <dbReference type="ARBA" id="ARBA00023125"/>
    </source>
</evidence>
<keyword evidence="2" id="KW-0238">DNA-binding</keyword>
<dbReference type="InterPro" id="IPR010982">
    <property type="entry name" value="Lambda_DNA-bd_dom_sf"/>
</dbReference>
<dbReference type="PANTHER" id="PTHR30146">
    <property type="entry name" value="LACI-RELATED TRANSCRIPTIONAL REPRESSOR"/>
    <property type="match status" value="1"/>
</dbReference>
<reference evidence="5 6" key="1">
    <citation type="submission" date="2018-09" db="EMBL/GenBank/DDBJ databases">
        <title>Cohnella cavernae sp. nov., isolated from a karst cave.</title>
        <authorList>
            <person name="Zhu H."/>
        </authorList>
    </citation>
    <scope>NUCLEOTIDE SEQUENCE [LARGE SCALE GENOMIC DNA]</scope>
    <source>
        <strain evidence="5 6">K2E09-144</strain>
    </source>
</reference>
<dbReference type="Gene3D" id="1.10.260.40">
    <property type="entry name" value="lambda repressor-like DNA-binding domains"/>
    <property type="match status" value="1"/>
</dbReference>
<dbReference type="PROSITE" id="PS50932">
    <property type="entry name" value="HTH_LACI_2"/>
    <property type="match status" value="1"/>
</dbReference>
<dbReference type="RefSeq" id="WP_119148942.1">
    <property type="nucleotide sequence ID" value="NZ_QXJM01000030.1"/>
</dbReference>
<protein>
    <submittedName>
        <fullName evidence="5">LacI family transcriptional regulator</fullName>
    </submittedName>
</protein>
<name>A0A398CXC4_9BACL</name>
<dbReference type="GO" id="GO:0003700">
    <property type="term" value="F:DNA-binding transcription factor activity"/>
    <property type="evidence" value="ECO:0007669"/>
    <property type="project" value="TreeGrafter"/>
</dbReference>
<evidence type="ECO:0000256" key="3">
    <source>
        <dbReference type="ARBA" id="ARBA00023163"/>
    </source>
</evidence>